<dbReference type="InterPro" id="IPR005901">
    <property type="entry name" value="GLPGLI"/>
</dbReference>
<dbReference type="Pfam" id="PF22252">
    <property type="entry name" value="PNGase_F-II_N"/>
    <property type="match status" value="1"/>
</dbReference>
<name>A0ABY8RHC8_9FLAO</name>
<gene>
    <name evidence="1" type="ORF">QGN23_04070</name>
</gene>
<sequence length="245" mass="28798">MKKIIILLLLSFNFCYSQHLKVEYNFVNNVSYKTNATEGFDKRIAEINKKPEKQILYFANGNSFYRNFPDQVIVNEKSRAEVDKKNTKIEIEKFRKEDLKIFKEKGSDHYFQFKSFNGEDFYQKLKPIFSTINYLNDIEYVDNYKCKLVEVTTDRGQVIKVWYTEDIPVSTGPFVYGMFPGLVLKVQSDNFIIYATKISNEAKLSEVESINKKLDVYEGSSFENKMNEIKSKEANPTKIRKEIHL</sequence>
<keyword evidence="2" id="KW-1185">Reference proteome</keyword>
<evidence type="ECO:0000313" key="2">
    <source>
        <dbReference type="Proteomes" id="UP001241656"/>
    </source>
</evidence>
<accession>A0ABY8RHC8</accession>
<proteinExistence type="predicted"/>
<protein>
    <submittedName>
        <fullName evidence="1">GLPGLI family protein</fullName>
    </submittedName>
</protein>
<dbReference type="Proteomes" id="UP001241656">
    <property type="component" value="Chromosome"/>
</dbReference>
<dbReference type="NCBIfam" id="TIGR01200">
    <property type="entry name" value="GLPGLI"/>
    <property type="match status" value="1"/>
</dbReference>
<reference evidence="1 2" key="1">
    <citation type="submission" date="2023-05" db="EMBL/GenBank/DDBJ databases">
        <title>Genomic insight into Chryseobacterium sp. wdc7 isolated forest soil (Gotjawal).</title>
        <authorList>
            <person name="Park S.-J."/>
        </authorList>
    </citation>
    <scope>NUCLEOTIDE SEQUENCE [LARGE SCALE GENOMIC DNA]</scope>
    <source>
        <strain evidence="2">wdc7</strain>
    </source>
</reference>
<organism evidence="1 2">
    <name type="scientific">Chryseobacterium gotjawalense</name>
    <dbReference type="NCBI Taxonomy" id="3042315"/>
    <lineage>
        <taxon>Bacteria</taxon>
        <taxon>Pseudomonadati</taxon>
        <taxon>Bacteroidota</taxon>
        <taxon>Flavobacteriia</taxon>
        <taxon>Flavobacteriales</taxon>
        <taxon>Weeksellaceae</taxon>
        <taxon>Chryseobacterium group</taxon>
        <taxon>Chryseobacterium</taxon>
    </lineage>
</organism>
<evidence type="ECO:0000313" key="1">
    <source>
        <dbReference type="EMBL" id="WHF52462.1"/>
    </source>
</evidence>
<dbReference type="RefSeq" id="WP_282905754.1">
    <property type="nucleotide sequence ID" value="NZ_CP124855.1"/>
</dbReference>
<dbReference type="EMBL" id="CP124855">
    <property type="protein sequence ID" value="WHF52462.1"/>
    <property type="molecule type" value="Genomic_DNA"/>
</dbReference>